<sequence length="233" mass="26381">MKSLFFSYATKIDSAYIIRIRGHDTSENFAKQCAESCAKVNVPFTYWDAYNGINETLTAPDHLVDDKFMKMLKVSDHFLTRTELACALSHISLWARCVETDTPLIVLEHDAIMMAPYKEHTMYNSICYLGSREQASKNWGVYPTPPHGTMGPNYHFMCRAHAYSIDPAVAKNMLAHVIKYGICSSLDCLLRADIFPIHQMGMYAYDSGNKSDTTILNRAGTDRSTIRNDDLKI</sequence>
<evidence type="ECO:0000313" key="3">
    <source>
        <dbReference type="EMBL" id="CAB4165545.1"/>
    </source>
</evidence>
<dbReference type="InterPro" id="IPR002654">
    <property type="entry name" value="Glyco_trans_25"/>
</dbReference>
<dbReference type="EMBL" id="LR796758">
    <property type="protein sequence ID" value="CAB4163793.1"/>
    <property type="molecule type" value="Genomic_DNA"/>
</dbReference>
<evidence type="ECO:0000313" key="5">
    <source>
        <dbReference type="EMBL" id="CAB4221593.1"/>
    </source>
</evidence>
<dbReference type="EMBL" id="LR797502">
    <property type="protein sequence ID" value="CAB4221593.1"/>
    <property type="molecule type" value="Genomic_DNA"/>
</dbReference>
<dbReference type="EMBL" id="LR796776">
    <property type="protein sequence ID" value="CAB4165545.1"/>
    <property type="molecule type" value="Genomic_DNA"/>
</dbReference>
<protein>
    <submittedName>
        <fullName evidence="2">Glycosyl transferase, family 25</fullName>
    </submittedName>
</protein>
<dbReference type="GO" id="GO:0016740">
    <property type="term" value="F:transferase activity"/>
    <property type="evidence" value="ECO:0007669"/>
    <property type="project" value="UniProtKB-KW"/>
</dbReference>
<evidence type="ECO:0000313" key="2">
    <source>
        <dbReference type="EMBL" id="CAB4163793.1"/>
    </source>
</evidence>
<evidence type="ECO:0000313" key="4">
    <source>
        <dbReference type="EMBL" id="CAB4186803.1"/>
    </source>
</evidence>
<proteinExistence type="predicted"/>
<gene>
    <name evidence="4" type="ORF">UFOVP1146_149</name>
    <name evidence="5" type="ORF">UFOVP1638_416</name>
    <name evidence="2" type="ORF">UFOVP812_62</name>
    <name evidence="3" type="ORF">UFOVP818_81</name>
</gene>
<organism evidence="2">
    <name type="scientific">uncultured Caudovirales phage</name>
    <dbReference type="NCBI Taxonomy" id="2100421"/>
    <lineage>
        <taxon>Viruses</taxon>
        <taxon>Duplodnaviria</taxon>
        <taxon>Heunggongvirae</taxon>
        <taxon>Uroviricota</taxon>
        <taxon>Caudoviricetes</taxon>
        <taxon>Peduoviridae</taxon>
        <taxon>Maltschvirus</taxon>
        <taxon>Maltschvirus maltsch</taxon>
    </lineage>
</organism>
<evidence type="ECO:0000259" key="1">
    <source>
        <dbReference type="Pfam" id="PF01755"/>
    </source>
</evidence>
<name>A0A6J5NXN1_9CAUD</name>
<dbReference type="Pfam" id="PF01755">
    <property type="entry name" value="Glyco_transf_25"/>
    <property type="match status" value="1"/>
</dbReference>
<feature type="domain" description="Glycosyl transferase family 25" evidence="1">
    <location>
        <begin position="33"/>
        <end position="120"/>
    </location>
</feature>
<accession>A0A6J5NXN1</accession>
<reference evidence="2" key="1">
    <citation type="submission" date="2020-04" db="EMBL/GenBank/DDBJ databases">
        <authorList>
            <person name="Chiriac C."/>
            <person name="Salcher M."/>
            <person name="Ghai R."/>
            <person name="Kavagutti S V."/>
        </authorList>
    </citation>
    <scope>NUCLEOTIDE SEQUENCE</scope>
</reference>
<keyword evidence="2" id="KW-0808">Transferase</keyword>
<dbReference type="EMBL" id="LR797099">
    <property type="protein sequence ID" value="CAB4186803.1"/>
    <property type="molecule type" value="Genomic_DNA"/>
</dbReference>